<protein>
    <submittedName>
        <fullName evidence="1">Uncharacterized protein</fullName>
    </submittedName>
</protein>
<gene>
    <name evidence="1" type="ORF">GN138_06985</name>
</gene>
<organism evidence="1 2">
    <name type="scientific">Winogradskyella endarachnes</name>
    <dbReference type="NCBI Taxonomy" id="2681965"/>
    <lineage>
        <taxon>Bacteria</taxon>
        <taxon>Pseudomonadati</taxon>
        <taxon>Bacteroidota</taxon>
        <taxon>Flavobacteriia</taxon>
        <taxon>Flavobacteriales</taxon>
        <taxon>Flavobacteriaceae</taxon>
        <taxon>Winogradskyella</taxon>
    </lineage>
</organism>
<proteinExistence type="predicted"/>
<dbReference type="AlphaFoldDB" id="A0A6L6UBQ3"/>
<keyword evidence="2" id="KW-1185">Reference proteome</keyword>
<dbReference type="RefSeq" id="WP_157363077.1">
    <property type="nucleotide sequence ID" value="NZ_WOWS01000002.1"/>
</dbReference>
<dbReference type="EMBL" id="WOWS01000002">
    <property type="protein sequence ID" value="MUU78184.1"/>
    <property type="molecule type" value="Genomic_DNA"/>
</dbReference>
<name>A0A6L6UBQ3_9FLAO</name>
<comment type="caution">
    <text evidence="1">The sequence shown here is derived from an EMBL/GenBank/DDBJ whole genome shotgun (WGS) entry which is preliminary data.</text>
</comment>
<evidence type="ECO:0000313" key="1">
    <source>
        <dbReference type="EMBL" id="MUU78184.1"/>
    </source>
</evidence>
<reference evidence="1 2" key="1">
    <citation type="submission" date="2019-12" db="EMBL/GenBank/DDBJ databases">
        <authorList>
            <person name="Li J."/>
        </authorList>
    </citation>
    <scope>NUCLEOTIDE SEQUENCE [LARGE SCALE GENOMIC DNA]</scope>
    <source>
        <strain evidence="1 2">HL2-2</strain>
    </source>
</reference>
<evidence type="ECO:0000313" key="2">
    <source>
        <dbReference type="Proteomes" id="UP000478208"/>
    </source>
</evidence>
<accession>A0A6L6UBQ3</accession>
<sequence>MESIFRTKKEKGYLLEVLQEKEFDTSFVNSNLDDKGIPKGKIYALNSKLHFSPFKGYSIKELIEINFNYFTWLPHQIKNFQYHPEVIKYARTCLKKLEQIDKYSIGLTQTSLGKAINQVNAMISYENAINNSKNEYLILARKSKIDVKYYQTIVNTPLERLIRQSLLTNSNTIKNRRTRFETLCKLEIENKINSI</sequence>
<dbReference type="Proteomes" id="UP000478208">
    <property type="component" value="Unassembled WGS sequence"/>
</dbReference>